<sequence>MHVYLVPAKMATFVTSELMGTTLEVTDRYTNLEPRGMGSSGMICSAHDSITNKTVAVKKIGKPFNHPILSKRTYREIHLLSNLRHDNLINLEDIFISPSEDLYLVMECVQTDLHYLMRSTPQPLEGKFIQFFAYQMLRGLQFIHTAGVVHRDLKPGNILVNDNCDLKICDFGLAREQDDLQMTGYVTTRYYRAPEVMLTWQHYTYAVDMWSVGCILTELVTGKVLFPGKDHVHQLTLIIELLGKPSKEAMNKIYSKNCLDFVNSLPDYPSSSLESTLGEADPKVVDLIGKMLDLDPKKRITTADALVHPYVSTYHDPEDEPVFDMKIDWSVLESDLSAEEWKTKMYSEVLGFHGGACDWQKPTNPGNKGIFENWLVDATTEGTY</sequence>
<dbReference type="PANTHER" id="PTHR24055">
    <property type="entry name" value="MITOGEN-ACTIVATED PROTEIN KINASE"/>
    <property type="match status" value="1"/>
</dbReference>
<dbReference type="GeneID" id="81362531"/>
<protein>
    <recommendedName>
        <fullName evidence="9">Mitogen-activated protein kinase mpkC</fullName>
        <ecNumber evidence="2">2.7.11.24</ecNumber>
    </recommendedName>
</protein>
<evidence type="ECO:0000256" key="4">
    <source>
        <dbReference type="ARBA" id="ARBA00022679"/>
    </source>
</evidence>
<keyword evidence="12" id="KW-1185">Reference proteome</keyword>
<dbReference type="RefSeq" id="XP_056468540.1">
    <property type="nucleotide sequence ID" value="XM_056623552.1"/>
</dbReference>
<keyword evidence="6" id="KW-0418">Kinase</keyword>
<dbReference type="PROSITE" id="PS50011">
    <property type="entry name" value="PROTEIN_KINASE_DOM"/>
    <property type="match status" value="1"/>
</dbReference>
<name>A0A9W9JUE6_9EURO</name>
<proteinExistence type="inferred from homology"/>
<dbReference type="InterPro" id="IPR000719">
    <property type="entry name" value="Prot_kinase_dom"/>
</dbReference>
<evidence type="ECO:0000256" key="6">
    <source>
        <dbReference type="ARBA" id="ARBA00022777"/>
    </source>
</evidence>
<dbReference type="GO" id="GO:0005524">
    <property type="term" value="F:ATP binding"/>
    <property type="evidence" value="ECO:0007669"/>
    <property type="project" value="UniProtKB-KW"/>
</dbReference>
<reference evidence="11" key="1">
    <citation type="submission" date="2022-11" db="EMBL/GenBank/DDBJ databases">
        <authorList>
            <person name="Petersen C."/>
        </authorList>
    </citation>
    <scope>NUCLEOTIDE SEQUENCE</scope>
    <source>
        <strain evidence="11">IBT 30761</strain>
    </source>
</reference>
<feature type="domain" description="Protein kinase" evidence="10">
    <location>
        <begin position="29"/>
        <end position="311"/>
    </location>
</feature>
<gene>
    <name evidence="11" type="ORF">N7532_011061</name>
</gene>
<dbReference type="EC" id="2.7.11.24" evidence="2"/>
<dbReference type="Gene3D" id="1.10.510.10">
    <property type="entry name" value="Transferase(Phosphotransferase) domain 1"/>
    <property type="match status" value="1"/>
</dbReference>
<dbReference type="InterPro" id="IPR008352">
    <property type="entry name" value="MAPK_HOG-like"/>
</dbReference>
<reference evidence="11" key="2">
    <citation type="journal article" date="2023" name="IMA Fungus">
        <title>Comparative genomic study of the Penicillium genus elucidates a diverse pangenome and 15 lateral gene transfer events.</title>
        <authorList>
            <person name="Petersen C."/>
            <person name="Sorensen T."/>
            <person name="Nielsen M.R."/>
            <person name="Sondergaard T.E."/>
            <person name="Sorensen J.L."/>
            <person name="Fitzpatrick D.A."/>
            <person name="Frisvad J.C."/>
            <person name="Nielsen K.L."/>
        </authorList>
    </citation>
    <scope>NUCLEOTIDE SEQUENCE</scope>
    <source>
        <strain evidence="11">IBT 30761</strain>
    </source>
</reference>
<dbReference type="PROSITE" id="PS00108">
    <property type="entry name" value="PROTEIN_KINASE_ST"/>
    <property type="match status" value="1"/>
</dbReference>
<evidence type="ECO:0000256" key="9">
    <source>
        <dbReference type="ARBA" id="ARBA00074789"/>
    </source>
</evidence>
<evidence type="ECO:0000313" key="11">
    <source>
        <dbReference type="EMBL" id="KAJ5082018.1"/>
    </source>
</evidence>
<comment type="cofactor">
    <cofactor evidence="1">
        <name>Mg(2+)</name>
        <dbReference type="ChEBI" id="CHEBI:18420"/>
    </cofactor>
</comment>
<dbReference type="SUPFAM" id="SSF56112">
    <property type="entry name" value="Protein kinase-like (PK-like)"/>
    <property type="match status" value="1"/>
</dbReference>
<dbReference type="InterPro" id="IPR003527">
    <property type="entry name" value="MAP_kinase_CS"/>
</dbReference>
<dbReference type="Pfam" id="PF00069">
    <property type="entry name" value="Pkinase"/>
    <property type="match status" value="1"/>
</dbReference>
<dbReference type="SMART" id="SM00220">
    <property type="entry name" value="S_TKc"/>
    <property type="match status" value="1"/>
</dbReference>
<evidence type="ECO:0000259" key="10">
    <source>
        <dbReference type="PROSITE" id="PS50011"/>
    </source>
</evidence>
<dbReference type="Gene3D" id="3.30.200.20">
    <property type="entry name" value="Phosphorylase Kinase, domain 1"/>
    <property type="match status" value="1"/>
</dbReference>
<keyword evidence="4" id="KW-0808">Transferase</keyword>
<evidence type="ECO:0000313" key="12">
    <source>
        <dbReference type="Proteomes" id="UP001149074"/>
    </source>
</evidence>
<dbReference type="FunFam" id="3.30.200.20:FF:000046">
    <property type="entry name" value="Mitogen-activated protein kinase"/>
    <property type="match status" value="1"/>
</dbReference>
<evidence type="ECO:0000256" key="1">
    <source>
        <dbReference type="ARBA" id="ARBA00001946"/>
    </source>
</evidence>
<dbReference type="EMBL" id="JAPQKI010000011">
    <property type="protein sequence ID" value="KAJ5082018.1"/>
    <property type="molecule type" value="Genomic_DNA"/>
</dbReference>
<evidence type="ECO:0000256" key="8">
    <source>
        <dbReference type="ARBA" id="ARBA00061056"/>
    </source>
</evidence>
<dbReference type="InterPro" id="IPR011009">
    <property type="entry name" value="Kinase-like_dom_sf"/>
</dbReference>
<organism evidence="11 12">
    <name type="scientific">Penicillium argentinense</name>
    <dbReference type="NCBI Taxonomy" id="1131581"/>
    <lineage>
        <taxon>Eukaryota</taxon>
        <taxon>Fungi</taxon>
        <taxon>Dikarya</taxon>
        <taxon>Ascomycota</taxon>
        <taxon>Pezizomycotina</taxon>
        <taxon>Eurotiomycetes</taxon>
        <taxon>Eurotiomycetidae</taxon>
        <taxon>Eurotiales</taxon>
        <taxon>Aspergillaceae</taxon>
        <taxon>Penicillium</taxon>
    </lineage>
</organism>
<evidence type="ECO:0000256" key="3">
    <source>
        <dbReference type="ARBA" id="ARBA00022527"/>
    </source>
</evidence>
<comment type="similarity">
    <text evidence="8">Belongs to the protein kinase superfamily. Ser/Thr protein kinase family. MAP kinase subfamily.</text>
</comment>
<keyword evidence="7" id="KW-0067">ATP-binding</keyword>
<dbReference type="InterPro" id="IPR050117">
    <property type="entry name" value="MAPK"/>
</dbReference>
<evidence type="ECO:0000256" key="7">
    <source>
        <dbReference type="ARBA" id="ARBA00022840"/>
    </source>
</evidence>
<dbReference type="PRINTS" id="PR01773">
    <property type="entry name" value="P38MAPKINASE"/>
</dbReference>
<dbReference type="Proteomes" id="UP001149074">
    <property type="component" value="Unassembled WGS sequence"/>
</dbReference>
<dbReference type="GO" id="GO:0004707">
    <property type="term" value="F:MAP kinase activity"/>
    <property type="evidence" value="ECO:0007669"/>
    <property type="project" value="UniProtKB-EC"/>
</dbReference>
<evidence type="ECO:0000256" key="2">
    <source>
        <dbReference type="ARBA" id="ARBA00012411"/>
    </source>
</evidence>
<keyword evidence="3" id="KW-0723">Serine/threonine-protein kinase</keyword>
<comment type="caution">
    <text evidence="11">The sequence shown here is derived from an EMBL/GenBank/DDBJ whole genome shotgun (WGS) entry which is preliminary data.</text>
</comment>
<dbReference type="AlphaFoldDB" id="A0A9W9JUE6"/>
<dbReference type="InterPro" id="IPR008271">
    <property type="entry name" value="Ser/Thr_kinase_AS"/>
</dbReference>
<dbReference type="OrthoDB" id="192887at2759"/>
<evidence type="ECO:0000256" key="5">
    <source>
        <dbReference type="ARBA" id="ARBA00022741"/>
    </source>
</evidence>
<dbReference type="FunFam" id="1.10.510.10:FF:000049">
    <property type="entry name" value="Mitogen-activated protein kinase"/>
    <property type="match status" value="1"/>
</dbReference>
<accession>A0A9W9JUE6</accession>
<dbReference type="PROSITE" id="PS01351">
    <property type="entry name" value="MAPK"/>
    <property type="match status" value="1"/>
</dbReference>
<keyword evidence="5" id="KW-0547">Nucleotide-binding</keyword>